<reference evidence="1 4" key="2">
    <citation type="submission" date="2020-07" db="EMBL/GenBank/DDBJ databases">
        <title>The draft genome sequence of Maribacter polysiphoniae KCTC 22021.</title>
        <authorList>
            <person name="Mu L."/>
        </authorList>
    </citation>
    <scope>NUCLEOTIDE SEQUENCE [LARGE SCALE GENOMIC DNA]</scope>
    <source>
        <strain evidence="1 4">KCTC 22021</strain>
    </source>
</reference>
<evidence type="ECO:0000313" key="2">
    <source>
        <dbReference type="EMBL" id="PWK21167.1"/>
    </source>
</evidence>
<dbReference type="RefSeq" id="WP_109654291.1">
    <property type="nucleotide sequence ID" value="NZ_JACWLN010000012.1"/>
</dbReference>
<reference evidence="2 3" key="1">
    <citation type="submission" date="2018-05" db="EMBL/GenBank/DDBJ databases">
        <title>Genomic Encyclopedia of Archaeal and Bacterial Type Strains, Phase II (KMG-II): from individual species to whole genera.</title>
        <authorList>
            <person name="Goeker M."/>
        </authorList>
    </citation>
    <scope>NUCLEOTIDE SEQUENCE [LARGE SCALE GENOMIC DNA]</scope>
    <source>
        <strain evidence="2 3">DSM 23514</strain>
    </source>
</reference>
<proteinExistence type="predicted"/>
<accession>A0A316DSA0</accession>
<keyword evidence="4" id="KW-1185">Reference proteome</keyword>
<gene>
    <name evidence="1" type="ORF">HZY62_18690</name>
    <name evidence="2" type="ORF">LX92_03968</name>
</gene>
<sequence>MMFKSSIQTIEQFKEVLLKLPGDCYTRPCLNLGGATIGQHSRHIIELYQCLLDGYTPAVVSYDKRKRDKRIEQDVHFAVDRLQRIQNTLEQPKRKLLIYLELNGAEEKIQSNYFREVLYNLEHTIHHQALIKVAINQFSDIQLPESFGVAPSTMQYRSECVQ</sequence>
<evidence type="ECO:0000313" key="4">
    <source>
        <dbReference type="Proteomes" id="UP000651837"/>
    </source>
</evidence>
<dbReference type="EMBL" id="JACWLN010000012">
    <property type="protein sequence ID" value="MBD1262631.1"/>
    <property type="molecule type" value="Genomic_DNA"/>
</dbReference>
<dbReference type="OrthoDB" id="1162179at2"/>
<dbReference type="AlphaFoldDB" id="A0A316DSA0"/>
<evidence type="ECO:0000313" key="1">
    <source>
        <dbReference type="EMBL" id="MBD1262631.1"/>
    </source>
</evidence>
<comment type="caution">
    <text evidence="2">The sequence shown here is derived from an EMBL/GenBank/DDBJ whole genome shotgun (WGS) entry which is preliminary data.</text>
</comment>
<dbReference type="Proteomes" id="UP000245667">
    <property type="component" value="Unassembled WGS sequence"/>
</dbReference>
<dbReference type="Proteomes" id="UP000651837">
    <property type="component" value="Unassembled WGS sequence"/>
</dbReference>
<dbReference type="EMBL" id="QGGQ01000013">
    <property type="protein sequence ID" value="PWK21167.1"/>
    <property type="molecule type" value="Genomic_DNA"/>
</dbReference>
<protein>
    <submittedName>
        <fullName evidence="1">DinB family protein</fullName>
    </submittedName>
</protein>
<dbReference type="PANTHER" id="PTHR39473">
    <property type="match status" value="1"/>
</dbReference>
<evidence type="ECO:0000313" key="3">
    <source>
        <dbReference type="Proteomes" id="UP000245667"/>
    </source>
</evidence>
<name>A0A316DSA0_9FLAO</name>
<dbReference type="PANTHER" id="PTHR39473:SF1">
    <property type="entry name" value="DINB-LIKE DOMAIN-CONTAINING PROTEIN"/>
    <property type="match status" value="1"/>
</dbReference>
<organism evidence="2 3">
    <name type="scientific">Maribacter polysiphoniae</name>
    <dbReference type="NCBI Taxonomy" id="429344"/>
    <lineage>
        <taxon>Bacteria</taxon>
        <taxon>Pseudomonadati</taxon>
        <taxon>Bacteroidota</taxon>
        <taxon>Flavobacteriia</taxon>
        <taxon>Flavobacteriales</taxon>
        <taxon>Flavobacteriaceae</taxon>
        <taxon>Maribacter</taxon>
    </lineage>
</organism>